<dbReference type="EMBL" id="AP022642">
    <property type="protein sequence ID" value="BCA30806.1"/>
    <property type="molecule type" value="Genomic_DNA"/>
</dbReference>
<accession>A0A679GHT3</accession>
<dbReference type="RefSeq" id="WP_044403786.1">
    <property type="nucleotide sequence ID" value="NZ_AP022642.1"/>
</dbReference>
<dbReference type="GeneID" id="57400003"/>
<organism evidence="1 2">
    <name type="scientific">Metapseudomonas otitidis</name>
    <dbReference type="NCBI Taxonomy" id="319939"/>
    <lineage>
        <taxon>Bacteria</taxon>
        <taxon>Pseudomonadati</taxon>
        <taxon>Pseudomonadota</taxon>
        <taxon>Gammaproteobacteria</taxon>
        <taxon>Pseudomonadales</taxon>
        <taxon>Pseudomonadaceae</taxon>
        <taxon>Metapseudomonas</taxon>
    </lineage>
</organism>
<gene>
    <name evidence="1" type="ORF">PtoMrB4_47830</name>
</gene>
<sequence length="71" mass="8438">MKAINVQLRLLLKAIRYSDSERALAYYIRMGGYLDALQDTNTFDTTEIKRLDRLAFNAYNQRTNRHNRELI</sequence>
<proteinExistence type="predicted"/>
<protein>
    <submittedName>
        <fullName evidence="1">Uncharacterized protein</fullName>
    </submittedName>
</protein>
<reference evidence="1 2" key="1">
    <citation type="journal article" date="2020" name="Microbiol. Resour. Announc.">
        <title>Complete genome sequence of Pseudomonas otitidis strain MrB4, isolated from Lake Biwa in Japan.</title>
        <authorList>
            <person name="Miyazaki K."/>
            <person name="Hase E."/>
            <person name="Maruya T."/>
        </authorList>
    </citation>
    <scope>NUCLEOTIDE SEQUENCE [LARGE SCALE GENOMIC DNA]</scope>
    <source>
        <strain evidence="1 2">MrB4</strain>
    </source>
</reference>
<dbReference type="KEGG" id="poj:PtoMrB4_47830"/>
<evidence type="ECO:0000313" key="1">
    <source>
        <dbReference type="EMBL" id="BCA30806.1"/>
    </source>
</evidence>
<evidence type="ECO:0000313" key="2">
    <source>
        <dbReference type="Proteomes" id="UP000501237"/>
    </source>
</evidence>
<dbReference type="Proteomes" id="UP000501237">
    <property type="component" value="Chromosome"/>
</dbReference>
<name>A0A679GHT3_9GAMM</name>
<dbReference type="AlphaFoldDB" id="A0A679GHT3"/>